<feature type="region of interest" description="Disordered" evidence="5">
    <location>
        <begin position="1"/>
        <end position="35"/>
    </location>
</feature>
<evidence type="ECO:0000256" key="2">
    <source>
        <dbReference type="ARBA" id="ARBA00046280"/>
    </source>
</evidence>
<dbReference type="Proteomes" id="UP000694393">
    <property type="component" value="Unplaced"/>
</dbReference>
<dbReference type="CDD" id="cd15870">
    <property type="entry name" value="R-SNARE_VAMP2"/>
    <property type="match status" value="1"/>
</dbReference>
<evidence type="ECO:0000256" key="6">
    <source>
        <dbReference type="SAM" id="Phobius"/>
    </source>
</evidence>
<dbReference type="InterPro" id="IPR001388">
    <property type="entry name" value="Synaptobrevin-like"/>
</dbReference>
<evidence type="ECO:0000256" key="5">
    <source>
        <dbReference type="SAM" id="MobiDB-lite"/>
    </source>
</evidence>
<dbReference type="GO" id="GO:0012505">
    <property type="term" value="C:endomembrane system"/>
    <property type="evidence" value="ECO:0007669"/>
    <property type="project" value="UniProtKB-SubCell"/>
</dbReference>
<keyword evidence="6" id="KW-0812">Transmembrane</keyword>
<protein>
    <submittedName>
        <fullName evidence="8">Vesicle associated membrane protein 1</fullName>
    </submittedName>
</protein>
<keyword evidence="6" id="KW-0472">Membrane</keyword>
<dbReference type="Ensembl" id="ENSPCET00000014518.1">
    <property type="protein sequence ID" value="ENSPCEP00000013999.1"/>
    <property type="gene ID" value="ENSPCEG00000011070.1"/>
</dbReference>
<reference evidence="8" key="2">
    <citation type="submission" date="2025-09" db="UniProtKB">
        <authorList>
            <consortium name="Ensembl"/>
        </authorList>
    </citation>
    <scope>IDENTIFICATION</scope>
</reference>
<dbReference type="PRINTS" id="PR00219">
    <property type="entry name" value="SYNAPTOBREVN"/>
</dbReference>
<keyword evidence="3 4" id="KW-0175">Coiled coil</keyword>
<sequence length="118" mass="12957">SDLAQQPMPGPPEGSALGEDPLGPPPNMSGNRRLQHSQAQIDEVVGIMRVNVEKVLERDVILGQMECKAEELEASASVLKTNAGKLNRKYWWKNSKMMIVLGAICAIVMVAIVFYFCT</sequence>
<dbReference type="SUPFAM" id="SSF58038">
    <property type="entry name" value="SNARE fusion complex"/>
    <property type="match status" value="1"/>
</dbReference>
<evidence type="ECO:0000256" key="3">
    <source>
        <dbReference type="PROSITE-ProRule" id="PRU00290"/>
    </source>
</evidence>
<reference evidence="8" key="1">
    <citation type="submission" date="2025-08" db="UniProtKB">
        <authorList>
            <consortium name="Ensembl"/>
        </authorList>
    </citation>
    <scope>IDENTIFICATION</scope>
</reference>
<dbReference type="InterPro" id="IPR042855">
    <property type="entry name" value="V_SNARE_CC"/>
</dbReference>
<feature type="coiled-coil region" evidence="4">
    <location>
        <begin position="62"/>
        <end position="89"/>
    </location>
</feature>
<dbReference type="GO" id="GO:0016020">
    <property type="term" value="C:membrane"/>
    <property type="evidence" value="ECO:0007669"/>
    <property type="project" value="InterPro"/>
</dbReference>
<dbReference type="Pfam" id="PF00957">
    <property type="entry name" value="Synaptobrevin"/>
    <property type="match status" value="1"/>
</dbReference>
<name>A0A8C8VKC5_9SAUR</name>
<dbReference type="Gene3D" id="1.20.5.110">
    <property type="match status" value="1"/>
</dbReference>
<keyword evidence="6" id="KW-1133">Transmembrane helix</keyword>
<dbReference type="AlphaFoldDB" id="A0A8C8VKC5"/>
<dbReference type="PROSITE" id="PS50892">
    <property type="entry name" value="V_SNARE"/>
    <property type="match status" value="1"/>
</dbReference>
<evidence type="ECO:0000313" key="8">
    <source>
        <dbReference type="Ensembl" id="ENSPCEP00000013999.1"/>
    </source>
</evidence>
<comment type="subcellular location">
    <subcellularLocation>
        <location evidence="2">Endomembrane system</location>
        <topology evidence="2">Single-pass type IV membrane protein</topology>
    </subcellularLocation>
</comment>
<evidence type="ECO:0000313" key="9">
    <source>
        <dbReference type="Proteomes" id="UP000694393"/>
    </source>
</evidence>
<proteinExistence type="inferred from homology"/>
<organism evidence="8 9">
    <name type="scientific">Pelusios castaneus</name>
    <name type="common">West African mud turtle</name>
    <dbReference type="NCBI Taxonomy" id="367368"/>
    <lineage>
        <taxon>Eukaryota</taxon>
        <taxon>Metazoa</taxon>
        <taxon>Chordata</taxon>
        <taxon>Craniata</taxon>
        <taxon>Vertebrata</taxon>
        <taxon>Euteleostomi</taxon>
        <taxon>Archelosauria</taxon>
        <taxon>Testudinata</taxon>
        <taxon>Testudines</taxon>
        <taxon>Pleurodira</taxon>
        <taxon>Pelomedusidae</taxon>
        <taxon>Pelusios</taxon>
    </lineage>
</organism>
<dbReference type="InterPro" id="IPR016444">
    <property type="entry name" value="Synaptobrevin/VAMP"/>
</dbReference>
<comment type="similarity">
    <text evidence="1">Belongs to the synaptobrevin family.</text>
</comment>
<evidence type="ECO:0000256" key="4">
    <source>
        <dbReference type="SAM" id="Coils"/>
    </source>
</evidence>
<evidence type="ECO:0000259" key="7">
    <source>
        <dbReference type="PROSITE" id="PS50892"/>
    </source>
</evidence>
<dbReference type="GO" id="GO:0016192">
    <property type="term" value="P:vesicle-mediated transport"/>
    <property type="evidence" value="ECO:0007669"/>
    <property type="project" value="InterPro"/>
</dbReference>
<evidence type="ECO:0000256" key="1">
    <source>
        <dbReference type="ARBA" id="ARBA00008025"/>
    </source>
</evidence>
<keyword evidence="9" id="KW-1185">Reference proteome</keyword>
<dbReference type="PANTHER" id="PTHR45701">
    <property type="entry name" value="SYNAPTOBREVIN FAMILY MEMBER"/>
    <property type="match status" value="1"/>
</dbReference>
<feature type="domain" description="V-SNARE coiled-coil homology" evidence="7">
    <location>
        <begin position="33"/>
        <end position="93"/>
    </location>
</feature>
<accession>A0A8C8VKC5</accession>
<feature type="transmembrane region" description="Helical" evidence="6">
    <location>
        <begin position="97"/>
        <end position="116"/>
    </location>
</feature>